<dbReference type="GO" id="GO:0004519">
    <property type="term" value="F:endonuclease activity"/>
    <property type="evidence" value="ECO:0007669"/>
    <property type="project" value="UniProtKB-KW"/>
</dbReference>
<dbReference type="CDD" id="cd00221">
    <property type="entry name" value="Vsr"/>
    <property type="match status" value="1"/>
</dbReference>
<dbReference type="InterPro" id="IPR004603">
    <property type="entry name" value="DNA_mismatch_endonuc_vsr"/>
</dbReference>
<dbReference type="EC" id="3.1.-.-" evidence="6"/>
<dbReference type="AlphaFoldDB" id="A0A419SP27"/>
<protein>
    <recommendedName>
        <fullName evidence="6">Very short patch repair endonuclease</fullName>
        <ecNumber evidence="6">3.1.-.-</ecNumber>
    </recommendedName>
</protein>
<keyword evidence="2 6" id="KW-0255">Endonuclease</keyword>
<accession>A0A419SP27</accession>
<dbReference type="Pfam" id="PF03852">
    <property type="entry name" value="Vsr"/>
    <property type="match status" value="1"/>
</dbReference>
<comment type="caution">
    <text evidence="7">The sequence shown here is derived from an EMBL/GenBank/DDBJ whole genome shotgun (WGS) entry which is preliminary data.</text>
</comment>
<comment type="similarity">
    <text evidence="6">Belongs to the vsr family.</text>
</comment>
<keyword evidence="1 6" id="KW-0540">Nuclease</keyword>
<sequence>MADKITRQQRSNTMRAVRSQGTKLEQAVTKRLWTMGFRFRKNVQKLFGKPDLAIQKYKVVLFIDSCFWHGCPLHCRMPQSNTAYWQQKIERNRTRDEEVDSYYHEKGWKLLRIWEHDLKEDFEGTIERIASFMKEAKTRST</sequence>
<dbReference type="NCBIfam" id="TIGR00632">
    <property type="entry name" value="vsr"/>
    <property type="match status" value="1"/>
</dbReference>
<evidence type="ECO:0000313" key="7">
    <source>
        <dbReference type="EMBL" id="RKD26015.1"/>
    </source>
</evidence>
<organism evidence="7 8">
    <name type="scientific">Ammoniphilus oxalaticus</name>
    <dbReference type="NCBI Taxonomy" id="66863"/>
    <lineage>
        <taxon>Bacteria</taxon>
        <taxon>Bacillati</taxon>
        <taxon>Bacillota</taxon>
        <taxon>Bacilli</taxon>
        <taxon>Bacillales</taxon>
        <taxon>Paenibacillaceae</taxon>
        <taxon>Aneurinibacillus group</taxon>
        <taxon>Ammoniphilus</taxon>
    </lineage>
</organism>
<evidence type="ECO:0000256" key="5">
    <source>
        <dbReference type="ARBA" id="ARBA00023204"/>
    </source>
</evidence>
<dbReference type="PIRSF" id="PIRSF018267">
    <property type="entry name" value="VSR_endonuc"/>
    <property type="match status" value="1"/>
</dbReference>
<keyword evidence="8" id="KW-1185">Reference proteome</keyword>
<evidence type="ECO:0000256" key="3">
    <source>
        <dbReference type="ARBA" id="ARBA00022763"/>
    </source>
</evidence>
<dbReference type="InterPro" id="IPR011335">
    <property type="entry name" value="Restrct_endonuc-II-like"/>
</dbReference>
<evidence type="ECO:0000256" key="6">
    <source>
        <dbReference type="PIRNR" id="PIRNR018267"/>
    </source>
</evidence>
<proteinExistence type="inferred from homology"/>
<dbReference type="Proteomes" id="UP000284219">
    <property type="component" value="Unassembled WGS sequence"/>
</dbReference>
<evidence type="ECO:0000256" key="4">
    <source>
        <dbReference type="ARBA" id="ARBA00022801"/>
    </source>
</evidence>
<reference evidence="7 8" key="1">
    <citation type="submission" date="2016-08" db="EMBL/GenBank/DDBJ databases">
        <title>Novel Firmicute Genomes.</title>
        <authorList>
            <person name="Poppleton D.I."/>
            <person name="Gribaldo S."/>
        </authorList>
    </citation>
    <scope>NUCLEOTIDE SEQUENCE [LARGE SCALE GENOMIC DNA]</scope>
    <source>
        <strain evidence="7 8">RAOx-1</strain>
    </source>
</reference>
<dbReference type="OrthoDB" id="9801520at2"/>
<comment type="function">
    <text evidence="6">May nick specific sequences that contain T:G mispairs resulting from m5C-deamination.</text>
</comment>
<keyword evidence="4 6" id="KW-0378">Hydrolase</keyword>
<evidence type="ECO:0000256" key="2">
    <source>
        <dbReference type="ARBA" id="ARBA00022759"/>
    </source>
</evidence>
<gene>
    <name evidence="7" type="ORF">BEP19_03570</name>
</gene>
<keyword evidence="3 6" id="KW-0227">DNA damage</keyword>
<evidence type="ECO:0000256" key="1">
    <source>
        <dbReference type="ARBA" id="ARBA00022722"/>
    </source>
</evidence>
<name>A0A419SP27_9BACL</name>
<dbReference type="GO" id="GO:0016787">
    <property type="term" value="F:hydrolase activity"/>
    <property type="evidence" value="ECO:0007669"/>
    <property type="project" value="UniProtKB-KW"/>
</dbReference>
<dbReference type="GO" id="GO:0006298">
    <property type="term" value="P:mismatch repair"/>
    <property type="evidence" value="ECO:0007669"/>
    <property type="project" value="UniProtKB-UniRule"/>
</dbReference>
<dbReference type="EMBL" id="MCHY01000006">
    <property type="protein sequence ID" value="RKD26015.1"/>
    <property type="molecule type" value="Genomic_DNA"/>
</dbReference>
<evidence type="ECO:0000313" key="8">
    <source>
        <dbReference type="Proteomes" id="UP000284219"/>
    </source>
</evidence>
<dbReference type="SUPFAM" id="SSF52980">
    <property type="entry name" value="Restriction endonuclease-like"/>
    <property type="match status" value="1"/>
</dbReference>
<dbReference type="RefSeq" id="WP_120188695.1">
    <property type="nucleotide sequence ID" value="NZ_MCHY01000006.1"/>
</dbReference>
<dbReference type="Gene3D" id="3.40.960.10">
    <property type="entry name" value="VSR Endonuclease"/>
    <property type="match status" value="1"/>
</dbReference>
<keyword evidence="5 6" id="KW-0234">DNA repair</keyword>